<dbReference type="InterPro" id="IPR011527">
    <property type="entry name" value="ABC1_TM_dom"/>
</dbReference>
<dbReference type="InterPro" id="IPR036640">
    <property type="entry name" value="ABC1_TM_sf"/>
</dbReference>
<dbReference type="InterPro" id="IPR003439">
    <property type="entry name" value="ABC_transporter-like_ATP-bd"/>
</dbReference>
<dbReference type="Pfam" id="PF00664">
    <property type="entry name" value="ABC_membrane"/>
    <property type="match status" value="2"/>
</dbReference>
<feature type="transmembrane region" description="Helical" evidence="10">
    <location>
        <begin position="821"/>
        <end position="839"/>
    </location>
</feature>
<dbReference type="FunFam" id="1.20.1560.10:FF:000013">
    <property type="entry name" value="ABC transporter C family member 2"/>
    <property type="match status" value="1"/>
</dbReference>
<feature type="domain" description="ABC transporter" evidence="11">
    <location>
        <begin position="411"/>
        <end position="631"/>
    </location>
</feature>
<dbReference type="GO" id="GO:0016020">
    <property type="term" value="C:membrane"/>
    <property type="evidence" value="ECO:0007669"/>
    <property type="project" value="UniProtKB-SubCell"/>
</dbReference>
<dbReference type="PROSITE" id="PS50893">
    <property type="entry name" value="ABC_TRANSPORTER_2"/>
    <property type="match status" value="1"/>
</dbReference>
<sequence length="995" mass="111471">MAKLLISSLPQFFMLQIPFLLASNICQLLQPMILKKFVAYLETPERNWGGGLGIVLILFLVSAIQSACTSRFSYYSGKAGLQYRSSVNAIIFEKCFMLSNKSSARPDMNPGRIINMVGTDSERAFFFMMFCMQIWSAPLVFIVSLIMLWQLVGWCTILAIVAFLCALPINAFLMNKQVSARRSIMKASDARIKATNEFFSGIRITKFMTWEPKFIAGIEQKRQIELDYLKTIQTCRIYISFLNTATPLIMIAAVFVVYHYTSGEELTPSVVFPTIALLGIIRQPFTTIPWVFTMMVQFLISMTRICTFLECENACDTIGDIEELYRKSSKSVTICKAAVLFENLDVTAYVPVKLPTIAKLKLGFVSNILKKFCCCQSCSANAHPTPSSLEEESEHTSGDNGPTEDGQGHKPKNENVFYELTPKVLLKDLNLEIPRGKLTVIVGPTGSGKSSLFLTMLSQLEVSKGEAWCCKNIAYVPQQPWIMNATLKDNILFFSEDDEERLTRALEVSQLKADLDILSNGLKTEIGEKGINLSGGQKARVNLARAVYADREMYILDDPLSALDAHVGERVVDDCFLGALSGKTRVLATHQMHVVPKADYIIALGEEKQTVFAGDAESFMKTNIYRTMSQQLEEENETSMKELETEDSLDFPADEKSPKKPTVKEEPAKAQNDDEEEDHLIVAEEKARGAVPFSIYTSYFDYCGGRNVLITVVCIFTLTELLSVAPTVWLSLWSTNYLKKSTELYVTVYIILVLLATSSIPLRYTVLYEAMRKASREMHKTLLRSVAVGTMEFFDRTPLGRLMNRFSSDIDAVDNKLQMSMVTVLEFMYSMLSSILIAAVSQPLIIVALVPTCLVNYKLIVFYNAANREIRRTMSIMKSPVFSILGEITSGMATVSAYGRRNVVMREALRRLDVVYSCGILQNCTNLWMTVRLELLSNTIITCIALGGVIGSHDQYVTHRCRIGFSVSHHGDANNIPNECTRPLLGQLGGRYELR</sequence>
<dbReference type="AlphaFoldDB" id="A0A7G2CH19"/>
<dbReference type="FunFam" id="1.20.1560.10:FF:000082">
    <property type="entry name" value="ABC transporter, multidrug resistance associated protein"/>
    <property type="match status" value="1"/>
</dbReference>
<feature type="transmembrane region" description="Helical" evidence="10">
    <location>
        <begin position="151"/>
        <end position="173"/>
    </location>
</feature>
<accession>A0A7G2CH19</accession>
<feature type="transmembrane region" description="Helical" evidence="10">
    <location>
        <begin position="708"/>
        <end position="732"/>
    </location>
</feature>
<feature type="transmembrane region" description="Helical" evidence="10">
    <location>
        <begin position="744"/>
        <end position="766"/>
    </location>
</feature>
<dbReference type="FunFam" id="3.40.50.300:FF:002055">
    <property type="entry name" value="ATP-binding cassette protein subfamily C, member 1"/>
    <property type="match status" value="1"/>
</dbReference>
<evidence type="ECO:0000256" key="2">
    <source>
        <dbReference type="ARBA" id="ARBA00022448"/>
    </source>
</evidence>
<dbReference type="SUPFAM" id="SSF90123">
    <property type="entry name" value="ABC transporter transmembrane region"/>
    <property type="match status" value="2"/>
</dbReference>
<feature type="transmembrane region" description="Helical" evidence="10">
    <location>
        <begin position="845"/>
        <end position="866"/>
    </location>
</feature>
<dbReference type="InterPro" id="IPR044746">
    <property type="entry name" value="ABCC_6TM_D1"/>
</dbReference>
<keyword evidence="5" id="KW-0547">Nucleotide-binding</keyword>
<feature type="domain" description="ABC transmembrane type-1" evidence="12">
    <location>
        <begin position="710"/>
        <end position="950"/>
    </location>
</feature>
<evidence type="ECO:0000256" key="5">
    <source>
        <dbReference type="ARBA" id="ARBA00022741"/>
    </source>
</evidence>
<keyword evidence="2" id="KW-0813">Transport</keyword>
<evidence type="ECO:0000256" key="7">
    <source>
        <dbReference type="ARBA" id="ARBA00022989"/>
    </source>
</evidence>
<feature type="domain" description="ABC transmembrane type-1" evidence="12">
    <location>
        <begin position="19"/>
        <end position="297"/>
    </location>
</feature>
<evidence type="ECO:0000259" key="12">
    <source>
        <dbReference type="PROSITE" id="PS50929"/>
    </source>
</evidence>
<dbReference type="GO" id="GO:0016887">
    <property type="term" value="F:ATP hydrolysis activity"/>
    <property type="evidence" value="ECO:0007669"/>
    <property type="project" value="InterPro"/>
</dbReference>
<evidence type="ECO:0000313" key="13">
    <source>
        <dbReference type="EMBL" id="CAD2219120.1"/>
    </source>
</evidence>
<dbReference type="PANTHER" id="PTHR24223">
    <property type="entry name" value="ATP-BINDING CASSETTE SUB-FAMILY C"/>
    <property type="match status" value="1"/>
</dbReference>
<feature type="region of interest" description="Disordered" evidence="9">
    <location>
        <begin position="632"/>
        <end position="677"/>
    </location>
</feature>
<name>A0A7G2CH19_9TRYP</name>
<gene>
    <name evidence="13" type="ORF">ADEAN_000661300</name>
</gene>
<keyword evidence="7 10" id="KW-1133">Transmembrane helix</keyword>
<keyword evidence="4" id="KW-0677">Repeat</keyword>
<dbReference type="PANTHER" id="PTHR24223:SF415">
    <property type="entry name" value="FI20190P1"/>
    <property type="match status" value="1"/>
</dbReference>
<proteinExistence type="predicted"/>
<dbReference type="InterPro" id="IPR027417">
    <property type="entry name" value="P-loop_NTPase"/>
</dbReference>
<evidence type="ECO:0000256" key="4">
    <source>
        <dbReference type="ARBA" id="ARBA00022737"/>
    </source>
</evidence>
<protein>
    <submittedName>
        <fullName evidence="13">ABC transporter transmembrane region/ABC transporter, putative</fullName>
    </submittedName>
</protein>
<dbReference type="Pfam" id="PF00005">
    <property type="entry name" value="ABC_tran"/>
    <property type="match status" value="1"/>
</dbReference>
<dbReference type="InterPro" id="IPR050173">
    <property type="entry name" value="ABC_transporter_C-like"/>
</dbReference>
<keyword evidence="8 10" id="KW-0472">Membrane</keyword>
<dbReference type="VEuPathDB" id="TriTrypDB:ADEAN_000661300"/>
<keyword evidence="6" id="KW-0067">ATP-binding</keyword>
<organism evidence="13 14">
    <name type="scientific">Angomonas deanei</name>
    <dbReference type="NCBI Taxonomy" id="59799"/>
    <lineage>
        <taxon>Eukaryota</taxon>
        <taxon>Discoba</taxon>
        <taxon>Euglenozoa</taxon>
        <taxon>Kinetoplastea</taxon>
        <taxon>Metakinetoplastina</taxon>
        <taxon>Trypanosomatida</taxon>
        <taxon>Trypanosomatidae</taxon>
        <taxon>Strigomonadinae</taxon>
        <taxon>Angomonas</taxon>
    </lineage>
</organism>
<comment type="subcellular location">
    <subcellularLocation>
        <location evidence="1">Membrane</location>
        <topology evidence="1">Multi-pass membrane protein</topology>
    </subcellularLocation>
</comment>
<dbReference type="InterPro" id="IPR044726">
    <property type="entry name" value="ABCC_6TM_D2"/>
</dbReference>
<dbReference type="Gene3D" id="1.20.1560.10">
    <property type="entry name" value="ABC transporter type 1, transmembrane domain"/>
    <property type="match status" value="2"/>
</dbReference>
<dbReference type="GO" id="GO:0140359">
    <property type="term" value="F:ABC-type transporter activity"/>
    <property type="evidence" value="ECO:0007669"/>
    <property type="project" value="InterPro"/>
</dbReference>
<evidence type="ECO:0000256" key="8">
    <source>
        <dbReference type="ARBA" id="ARBA00023136"/>
    </source>
</evidence>
<feature type="compositionally biased region" description="Basic and acidic residues" evidence="9">
    <location>
        <begin position="653"/>
        <end position="672"/>
    </location>
</feature>
<keyword evidence="3 10" id="KW-0812">Transmembrane</keyword>
<dbReference type="EMBL" id="LR877157">
    <property type="protein sequence ID" value="CAD2219120.1"/>
    <property type="molecule type" value="Genomic_DNA"/>
</dbReference>
<feature type="region of interest" description="Disordered" evidence="9">
    <location>
        <begin position="386"/>
        <end position="413"/>
    </location>
</feature>
<keyword evidence="14" id="KW-1185">Reference proteome</keyword>
<feature type="transmembrane region" description="Helical" evidence="10">
    <location>
        <begin position="237"/>
        <end position="258"/>
    </location>
</feature>
<dbReference type="SMART" id="SM00382">
    <property type="entry name" value="AAA"/>
    <property type="match status" value="1"/>
</dbReference>
<feature type="transmembrane region" description="Helical" evidence="10">
    <location>
        <begin position="46"/>
        <end position="68"/>
    </location>
</feature>
<dbReference type="SUPFAM" id="SSF52540">
    <property type="entry name" value="P-loop containing nucleoside triphosphate hydrolases"/>
    <property type="match status" value="1"/>
</dbReference>
<evidence type="ECO:0000259" key="11">
    <source>
        <dbReference type="PROSITE" id="PS50893"/>
    </source>
</evidence>
<feature type="transmembrane region" description="Helical" evidence="10">
    <location>
        <begin position="124"/>
        <end position="145"/>
    </location>
</feature>
<dbReference type="CDD" id="cd18580">
    <property type="entry name" value="ABC_6TM_ABCC_D2"/>
    <property type="match status" value="1"/>
</dbReference>
<feature type="transmembrane region" description="Helical" evidence="10">
    <location>
        <begin position="270"/>
        <end position="292"/>
    </location>
</feature>
<reference evidence="13 14" key="1">
    <citation type="submission" date="2020-08" db="EMBL/GenBank/DDBJ databases">
        <authorList>
            <person name="Newling K."/>
            <person name="Davey J."/>
            <person name="Forrester S."/>
        </authorList>
    </citation>
    <scope>NUCLEOTIDE SEQUENCE [LARGE SCALE GENOMIC DNA]</scope>
    <source>
        <strain evidence="14">Crithidia deanei Carvalho (ATCC PRA-265)</strain>
    </source>
</reference>
<dbReference type="Proteomes" id="UP000515908">
    <property type="component" value="Chromosome 13"/>
</dbReference>
<evidence type="ECO:0000256" key="1">
    <source>
        <dbReference type="ARBA" id="ARBA00004141"/>
    </source>
</evidence>
<evidence type="ECO:0000256" key="9">
    <source>
        <dbReference type="SAM" id="MobiDB-lite"/>
    </source>
</evidence>
<evidence type="ECO:0000256" key="10">
    <source>
        <dbReference type="SAM" id="Phobius"/>
    </source>
</evidence>
<dbReference type="CDD" id="cd03250">
    <property type="entry name" value="ABCC_MRP_domain1"/>
    <property type="match status" value="1"/>
</dbReference>
<dbReference type="InterPro" id="IPR003593">
    <property type="entry name" value="AAA+_ATPase"/>
</dbReference>
<dbReference type="PROSITE" id="PS00211">
    <property type="entry name" value="ABC_TRANSPORTER_1"/>
    <property type="match status" value="1"/>
</dbReference>
<dbReference type="Gene3D" id="3.40.50.300">
    <property type="entry name" value="P-loop containing nucleotide triphosphate hydrolases"/>
    <property type="match status" value="1"/>
</dbReference>
<dbReference type="CDD" id="cd18579">
    <property type="entry name" value="ABC_6TM_ABCC_D1"/>
    <property type="match status" value="1"/>
</dbReference>
<dbReference type="InterPro" id="IPR017871">
    <property type="entry name" value="ABC_transporter-like_CS"/>
</dbReference>
<evidence type="ECO:0000256" key="6">
    <source>
        <dbReference type="ARBA" id="ARBA00022840"/>
    </source>
</evidence>
<evidence type="ECO:0000256" key="3">
    <source>
        <dbReference type="ARBA" id="ARBA00022692"/>
    </source>
</evidence>
<dbReference type="GO" id="GO:0005524">
    <property type="term" value="F:ATP binding"/>
    <property type="evidence" value="ECO:0007669"/>
    <property type="project" value="UniProtKB-KW"/>
</dbReference>
<evidence type="ECO:0000313" key="14">
    <source>
        <dbReference type="Proteomes" id="UP000515908"/>
    </source>
</evidence>
<dbReference type="PROSITE" id="PS50929">
    <property type="entry name" value="ABC_TM1F"/>
    <property type="match status" value="2"/>
</dbReference>